<dbReference type="PANTHER" id="PTHR11655:SF14">
    <property type="entry name" value="LARGE RIBOSOMAL SUBUNIT PROTEIN UL6M"/>
    <property type="match status" value="1"/>
</dbReference>
<proteinExistence type="inferred from homology"/>
<dbReference type="PRINTS" id="PR00059">
    <property type="entry name" value="RIBOSOMALL6"/>
</dbReference>
<keyword evidence="3 5" id="KW-0694">RNA-binding</keyword>
<dbReference type="InterPro" id="IPR019906">
    <property type="entry name" value="Ribosomal_uL6_bac-type"/>
</dbReference>
<dbReference type="NCBIfam" id="TIGR03654">
    <property type="entry name" value="L6_bact"/>
    <property type="match status" value="1"/>
</dbReference>
<dbReference type="EMBL" id="BMDZ01000024">
    <property type="protein sequence ID" value="GGB41149.1"/>
    <property type="molecule type" value="Genomic_DNA"/>
</dbReference>
<dbReference type="Gene3D" id="3.90.930.12">
    <property type="entry name" value="Ribosomal protein L6, alpha-beta domain"/>
    <property type="match status" value="2"/>
</dbReference>
<evidence type="ECO:0000256" key="5">
    <source>
        <dbReference type="RuleBase" id="RU003870"/>
    </source>
</evidence>
<dbReference type="GO" id="GO:0005840">
    <property type="term" value="C:ribosome"/>
    <property type="evidence" value="ECO:0007669"/>
    <property type="project" value="UniProtKB-KW"/>
</dbReference>
<keyword evidence="2 3" id="KW-0687">Ribonucleoprotein</keyword>
<dbReference type="InterPro" id="IPR036789">
    <property type="entry name" value="Ribosomal_uL6-like_a/b-dom_sf"/>
</dbReference>
<evidence type="ECO:0000256" key="2">
    <source>
        <dbReference type="ARBA" id="ARBA00023274"/>
    </source>
</evidence>
<dbReference type="PROSITE" id="PS00525">
    <property type="entry name" value="RIBOSOMAL_L6_1"/>
    <property type="match status" value="1"/>
</dbReference>
<dbReference type="InterPro" id="IPR020040">
    <property type="entry name" value="Ribosomal_uL6_a/b-dom"/>
</dbReference>
<organism evidence="7 8">
    <name type="scientific">Tistrella bauzanensis</name>
    <dbReference type="NCBI Taxonomy" id="657419"/>
    <lineage>
        <taxon>Bacteria</taxon>
        <taxon>Pseudomonadati</taxon>
        <taxon>Pseudomonadota</taxon>
        <taxon>Alphaproteobacteria</taxon>
        <taxon>Geminicoccales</taxon>
        <taxon>Geminicoccaceae</taxon>
        <taxon>Tistrella</taxon>
    </lineage>
</organism>
<gene>
    <name evidence="3 7" type="primary">rplF</name>
    <name evidence="7" type="ORF">GCM10011505_23260</name>
</gene>
<evidence type="ECO:0000256" key="1">
    <source>
        <dbReference type="ARBA" id="ARBA00022980"/>
    </source>
</evidence>
<comment type="similarity">
    <text evidence="3 4">Belongs to the universal ribosomal protein uL6 family.</text>
</comment>
<evidence type="ECO:0000313" key="7">
    <source>
        <dbReference type="EMBL" id="GGB41149.1"/>
    </source>
</evidence>
<comment type="subunit">
    <text evidence="3">Part of the 50S ribosomal subunit.</text>
</comment>
<dbReference type="InterPro" id="IPR000702">
    <property type="entry name" value="Ribosomal_uL6-like"/>
</dbReference>
<accession>A0ABQ1IIN0</accession>
<dbReference type="SUPFAM" id="SSF56053">
    <property type="entry name" value="Ribosomal protein L6"/>
    <property type="match status" value="2"/>
</dbReference>
<evidence type="ECO:0000259" key="6">
    <source>
        <dbReference type="Pfam" id="PF00347"/>
    </source>
</evidence>
<sequence>MSRIGKNPVAVPQGVEVAVDGNTVRVKGKLGALERTLPSDVNVTLNDGQIVVQPANDDRRALSMWGLSRTLVANMVQGVSVGFTVKLEINGVGYRAAVDGKLLTLQLGFSHDIKYAVPADIDIKAEKPTALAISGIDKQRVGQIAAEIRSFRGPEPYKGKGVKYEGEVIVRKEGKKK</sequence>
<feature type="domain" description="Large ribosomal subunit protein uL6 alpha-beta" evidence="6">
    <location>
        <begin position="11"/>
        <end position="82"/>
    </location>
</feature>
<dbReference type="Pfam" id="PF00347">
    <property type="entry name" value="Ribosomal_L6"/>
    <property type="match status" value="2"/>
</dbReference>
<protein>
    <recommendedName>
        <fullName evidence="3">Large ribosomal subunit protein uL6</fullName>
    </recommendedName>
</protein>
<dbReference type="RefSeq" id="WP_188577976.1">
    <property type="nucleotide sequence ID" value="NZ_BMDZ01000024.1"/>
</dbReference>
<dbReference type="HAMAP" id="MF_01365_B">
    <property type="entry name" value="Ribosomal_uL6_B"/>
    <property type="match status" value="1"/>
</dbReference>
<comment type="caution">
    <text evidence="7">The sequence shown here is derived from an EMBL/GenBank/DDBJ whole genome shotgun (WGS) entry which is preliminary data.</text>
</comment>
<keyword evidence="3 5" id="KW-0699">rRNA-binding</keyword>
<evidence type="ECO:0000256" key="3">
    <source>
        <dbReference type="HAMAP-Rule" id="MF_01365"/>
    </source>
</evidence>
<reference evidence="8" key="1">
    <citation type="journal article" date="2019" name="Int. J. Syst. Evol. Microbiol.">
        <title>The Global Catalogue of Microorganisms (GCM) 10K type strain sequencing project: providing services to taxonomists for standard genome sequencing and annotation.</title>
        <authorList>
            <consortium name="The Broad Institute Genomics Platform"/>
            <consortium name="The Broad Institute Genome Sequencing Center for Infectious Disease"/>
            <person name="Wu L."/>
            <person name="Ma J."/>
        </authorList>
    </citation>
    <scope>NUCLEOTIDE SEQUENCE [LARGE SCALE GENOMIC DNA]</scope>
    <source>
        <strain evidence="8">CGMCC 1.10188</strain>
    </source>
</reference>
<dbReference type="InterPro" id="IPR002358">
    <property type="entry name" value="Ribosomal_uL6_CS"/>
</dbReference>
<comment type="function">
    <text evidence="3 5">This protein binds to the 23S rRNA, and is important in its secondary structure. It is located near the subunit interface in the base of the L7/L12 stalk, and near the tRNA binding site of the peptidyltransferase center.</text>
</comment>
<keyword evidence="1 3" id="KW-0689">Ribosomal protein</keyword>
<feature type="domain" description="Large ribosomal subunit protein uL6 alpha-beta" evidence="6">
    <location>
        <begin position="91"/>
        <end position="164"/>
    </location>
</feature>
<dbReference type="PIRSF" id="PIRSF002162">
    <property type="entry name" value="Ribosomal_L6"/>
    <property type="match status" value="1"/>
</dbReference>
<evidence type="ECO:0000313" key="8">
    <source>
        <dbReference type="Proteomes" id="UP000603352"/>
    </source>
</evidence>
<keyword evidence="8" id="KW-1185">Reference proteome</keyword>
<name>A0ABQ1IIN0_9PROT</name>
<evidence type="ECO:0000256" key="4">
    <source>
        <dbReference type="RuleBase" id="RU003869"/>
    </source>
</evidence>
<dbReference type="PANTHER" id="PTHR11655">
    <property type="entry name" value="60S/50S RIBOSOMAL PROTEIN L6/L9"/>
    <property type="match status" value="1"/>
</dbReference>
<dbReference type="Proteomes" id="UP000603352">
    <property type="component" value="Unassembled WGS sequence"/>
</dbReference>